<dbReference type="EMBL" id="CM035440">
    <property type="protein sequence ID" value="KAH7281881.1"/>
    <property type="molecule type" value="Genomic_DNA"/>
</dbReference>
<dbReference type="PANTHER" id="PTHR33116">
    <property type="entry name" value="REVERSE TRANSCRIPTASE ZINC-BINDING DOMAIN-CONTAINING PROTEIN-RELATED-RELATED"/>
    <property type="match status" value="1"/>
</dbReference>
<dbReference type="InterPro" id="IPR000477">
    <property type="entry name" value="RT_dom"/>
</dbReference>
<protein>
    <recommendedName>
        <fullName evidence="1">Reverse transcriptase domain-containing protein</fullName>
    </recommendedName>
</protein>
<organism evidence="2 3">
    <name type="scientific">Ceratopteris richardii</name>
    <name type="common">Triangle waterfern</name>
    <dbReference type="NCBI Taxonomy" id="49495"/>
    <lineage>
        <taxon>Eukaryota</taxon>
        <taxon>Viridiplantae</taxon>
        <taxon>Streptophyta</taxon>
        <taxon>Embryophyta</taxon>
        <taxon>Tracheophyta</taxon>
        <taxon>Polypodiopsida</taxon>
        <taxon>Polypodiidae</taxon>
        <taxon>Polypodiales</taxon>
        <taxon>Pteridineae</taxon>
        <taxon>Pteridaceae</taxon>
        <taxon>Parkerioideae</taxon>
        <taxon>Ceratopteris</taxon>
    </lineage>
</organism>
<dbReference type="PROSITE" id="PS50878">
    <property type="entry name" value="RT_POL"/>
    <property type="match status" value="1"/>
</dbReference>
<reference evidence="2" key="1">
    <citation type="submission" date="2021-08" db="EMBL/GenBank/DDBJ databases">
        <title>WGS assembly of Ceratopteris richardii.</title>
        <authorList>
            <person name="Marchant D.B."/>
            <person name="Chen G."/>
            <person name="Jenkins J."/>
            <person name="Shu S."/>
            <person name="Leebens-Mack J."/>
            <person name="Grimwood J."/>
            <person name="Schmutz J."/>
            <person name="Soltis P."/>
            <person name="Soltis D."/>
            <person name="Chen Z.-H."/>
        </authorList>
    </citation>
    <scope>NUCLEOTIDE SEQUENCE</scope>
    <source>
        <strain evidence="2">Whitten #5841</strain>
        <tissue evidence="2">Leaf</tissue>
    </source>
</reference>
<comment type="caution">
    <text evidence="2">The sequence shown here is derived from an EMBL/GenBank/DDBJ whole genome shotgun (WGS) entry which is preliminary data.</text>
</comment>
<feature type="domain" description="Reverse transcriptase" evidence="1">
    <location>
        <begin position="1"/>
        <end position="87"/>
    </location>
</feature>
<dbReference type="OrthoDB" id="1938625at2759"/>
<accession>A0A8T2QFD4</accession>
<gene>
    <name evidence="2" type="ORF">KP509_35G000600</name>
</gene>
<keyword evidence="3" id="KW-1185">Reference proteome</keyword>
<sequence length="239" mass="27787">MFYLLEAKMNSRFIHGISLHGVQQIAVGFVDDTFIFSKADKENVDNIIDTLALFSEAWALYINRKKSALVDISAQDVQGIQWEGTRIEKGTVFTHLGYPLGINVSYKDKIQWVMSKIKCKTGMWHVSQWPLHARVRIVQAFLQPYVMYCLLLLDWKKCHIRGFECLLKNFLWEKKHNRALVLSAWELVCQPRANGGLGILNLHAHTIARWVAFIMRVTSAHRPLWLDVFWKTRKCRGPF</sequence>
<evidence type="ECO:0000313" key="2">
    <source>
        <dbReference type="EMBL" id="KAH7281881.1"/>
    </source>
</evidence>
<dbReference type="AlphaFoldDB" id="A0A8T2QFD4"/>
<evidence type="ECO:0000313" key="3">
    <source>
        <dbReference type="Proteomes" id="UP000825935"/>
    </source>
</evidence>
<dbReference type="OMA" id="AHTIARW"/>
<name>A0A8T2QFD4_CERRI</name>
<proteinExistence type="predicted"/>
<dbReference type="PANTHER" id="PTHR33116:SF78">
    <property type="entry name" value="OS12G0587133 PROTEIN"/>
    <property type="match status" value="1"/>
</dbReference>
<evidence type="ECO:0000259" key="1">
    <source>
        <dbReference type="PROSITE" id="PS50878"/>
    </source>
</evidence>
<dbReference type="Proteomes" id="UP000825935">
    <property type="component" value="Chromosome 35"/>
</dbReference>